<dbReference type="AlphaFoldDB" id="A0A0M4RRI3"/>
<reference evidence="1 2" key="1">
    <citation type="submission" date="2015-09" db="EMBL/GenBank/DDBJ databases">
        <authorList>
            <person name="Jackson K.R."/>
            <person name="Lunt B.L."/>
            <person name="Fisher J.N.B."/>
            <person name="Gardner A.V."/>
            <person name="Bailey M.E."/>
            <person name="Deus L.M."/>
            <person name="Earl A.S."/>
            <person name="Gibby P.D."/>
            <person name="Hartmann K.A."/>
            <person name="Liu J.E."/>
            <person name="Manci A.M."/>
            <person name="Nielsen D.A."/>
            <person name="Solomon M.B."/>
            <person name="Breakwell D.P."/>
            <person name="Burnett S.H."/>
            <person name="Grose J.H."/>
        </authorList>
    </citation>
    <scope>NUCLEOTIDE SEQUENCE [LARGE SCALE GENOMIC DNA]</scope>
    <source>
        <strain evidence="1 2">KCOM 1279</strain>
    </source>
</reference>
<evidence type="ECO:0000313" key="1">
    <source>
        <dbReference type="EMBL" id="ALF17391.1"/>
    </source>
</evidence>
<accession>A0A0M4RRI3</accession>
<proteinExistence type="predicted"/>
<gene>
    <name evidence="1" type="ORF">RN98_04105</name>
</gene>
<dbReference type="EMBL" id="CP012713">
    <property type="protein sequence ID" value="ALF17391.1"/>
    <property type="molecule type" value="Genomic_DNA"/>
</dbReference>
<name>A0A0M4RRI3_9FUSO</name>
<evidence type="ECO:0000313" key="2">
    <source>
        <dbReference type="Proteomes" id="UP000063147"/>
    </source>
</evidence>
<sequence>MSDNGDILSPKNAPETIAPAVIAGFKSKAFDIPISATPSVATVVKLLPIEIPIIAVIKKDER</sequence>
<dbReference type="Proteomes" id="UP000063147">
    <property type="component" value="Chromosome"/>
</dbReference>
<organism evidence="1">
    <name type="scientific">Fusobacterium animalis</name>
    <dbReference type="NCBI Taxonomy" id="76859"/>
    <lineage>
        <taxon>Bacteria</taxon>
        <taxon>Fusobacteriati</taxon>
        <taxon>Fusobacteriota</taxon>
        <taxon>Fusobacteriia</taxon>
        <taxon>Fusobacteriales</taxon>
        <taxon>Fusobacteriaceae</taxon>
        <taxon>Fusobacterium</taxon>
    </lineage>
</organism>
<protein>
    <submittedName>
        <fullName evidence="1">Uncharacterized protein</fullName>
    </submittedName>
</protein>